<proteinExistence type="predicted"/>
<dbReference type="EMBL" id="BMAV01021459">
    <property type="protein sequence ID" value="GFY75523.1"/>
    <property type="molecule type" value="Genomic_DNA"/>
</dbReference>
<evidence type="ECO:0000313" key="2">
    <source>
        <dbReference type="Proteomes" id="UP000886998"/>
    </source>
</evidence>
<organism evidence="1 2">
    <name type="scientific">Trichonephila inaurata madagascariensis</name>
    <dbReference type="NCBI Taxonomy" id="2747483"/>
    <lineage>
        <taxon>Eukaryota</taxon>
        <taxon>Metazoa</taxon>
        <taxon>Ecdysozoa</taxon>
        <taxon>Arthropoda</taxon>
        <taxon>Chelicerata</taxon>
        <taxon>Arachnida</taxon>
        <taxon>Araneae</taxon>
        <taxon>Araneomorphae</taxon>
        <taxon>Entelegynae</taxon>
        <taxon>Araneoidea</taxon>
        <taxon>Nephilidae</taxon>
        <taxon>Trichonephila</taxon>
        <taxon>Trichonephila inaurata</taxon>
    </lineage>
</organism>
<evidence type="ECO:0000313" key="1">
    <source>
        <dbReference type="EMBL" id="GFY75523.1"/>
    </source>
</evidence>
<protein>
    <submittedName>
        <fullName evidence="1">Uncharacterized protein</fullName>
    </submittedName>
</protein>
<keyword evidence="2" id="KW-1185">Reference proteome</keyword>
<gene>
    <name evidence="1" type="ORF">TNIN_173841</name>
</gene>
<dbReference type="Proteomes" id="UP000886998">
    <property type="component" value="Unassembled WGS sequence"/>
</dbReference>
<comment type="caution">
    <text evidence="1">The sequence shown here is derived from an EMBL/GenBank/DDBJ whole genome shotgun (WGS) entry which is preliminary data.</text>
</comment>
<dbReference type="AlphaFoldDB" id="A0A8X6YR96"/>
<sequence>MNNFCSIYDSHSGCIDLKGSGKLLYDMRRCLEKKAMEVFSVKAFMQYCTCNEIVDKMVIAKVLSLSHFGKSLVELMWRKKSDFDLSQPQNQGHNISSSVNEHRNFPISIGKYYWKFCFACHTFPIIEHLL</sequence>
<name>A0A8X6YR96_9ARAC</name>
<reference evidence="1" key="1">
    <citation type="submission" date="2020-08" db="EMBL/GenBank/DDBJ databases">
        <title>Multicomponent nature underlies the extraordinary mechanical properties of spider dragline silk.</title>
        <authorList>
            <person name="Kono N."/>
            <person name="Nakamura H."/>
            <person name="Mori M."/>
            <person name="Yoshida Y."/>
            <person name="Ohtoshi R."/>
            <person name="Malay A.D."/>
            <person name="Moran D.A.P."/>
            <person name="Tomita M."/>
            <person name="Numata K."/>
            <person name="Arakawa K."/>
        </authorList>
    </citation>
    <scope>NUCLEOTIDE SEQUENCE</scope>
</reference>
<accession>A0A8X6YR96</accession>